<evidence type="ECO:0000313" key="1">
    <source>
        <dbReference type="EMBL" id="MBN3579937.1"/>
    </source>
</evidence>
<gene>
    <name evidence="1" type="primary">pilM</name>
    <name evidence="1" type="ORF">JYA62_19975</name>
</gene>
<accession>A0ABS3AA81</accession>
<dbReference type="Pfam" id="PF11104">
    <property type="entry name" value="PilM_2"/>
    <property type="match status" value="1"/>
</dbReference>
<dbReference type="InterPro" id="IPR005883">
    <property type="entry name" value="PilM"/>
</dbReference>
<proteinExistence type="predicted"/>
<dbReference type="PANTHER" id="PTHR32432:SF3">
    <property type="entry name" value="ETHANOLAMINE UTILIZATION PROTEIN EUTJ"/>
    <property type="match status" value="1"/>
</dbReference>
<name>A0ABS3AA81_9VIBR</name>
<reference evidence="1 2" key="1">
    <citation type="submission" date="2021-02" db="EMBL/GenBank/DDBJ databases">
        <title>Draft Genome Sequences of 5 Vibrio neptunius Strains Isolated From of Bivalve Hatcheries.</title>
        <authorList>
            <person name="Galvis F."/>
            <person name="Barja J.L."/>
            <person name="Lemos M.L."/>
            <person name="Balado M."/>
        </authorList>
    </citation>
    <scope>NUCLEOTIDE SEQUENCE [LARGE SCALE GENOMIC DNA]</scope>
    <source>
        <strain evidence="1 2">PP-145.98</strain>
    </source>
</reference>
<organism evidence="1 2">
    <name type="scientific">Vibrio neptunius</name>
    <dbReference type="NCBI Taxonomy" id="170651"/>
    <lineage>
        <taxon>Bacteria</taxon>
        <taxon>Pseudomonadati</taxon>
        <taxon>Pseudomonadota</taxon>
        <taxon>Gammaproteobacteria</taxon>
        <taxon>Vibrionales</taxon>
        <taxon>Vibrionaceae</taxon>
        <taxon>Vibrio</taxon>
    </lineage>
</organism>
<sequence length="308" mass="34604">MVKSLITGIDISHQSIRAVVLKPRKDTFTLVSYHQMPVEVDIFTDNHRLNYQKIVKKLKELRKALPLFSRKVCLSVPDNSVISKQLQIDSDLSDEECQYVIAQIFARQTPVAVEKLYIDFVALASEQTQVKANYHVYAVRKECVDARIAPFLQSGFKPILVNPYSHNLAQLLRHITRSSGESNWMLMNFNLDHVAVCVETEKQGFVYKELPLNGSDIAVETLFERLLMTINLLDLEPEGVWLSGEKALLGPFAALLSSKLGLTCVALELYDLFDCQQRKAEREFGSQYAIALGLALSGLGCMEKGHAA</sequence>
<keyword evidence="2" id="KW-1185">Reference proteome</keyword>
<dbReference type="Proteomes" id="UP000779070">
    <property type="component" value="Unassembled WGS sequence"/>
</dbReference>
<dbReference type="RefSeq" id="WP_206371761.1">
    <property type="nucleotide sequence ID" value="NZ_CAWPTM010000107.1"/>
</dbReference>
<dbReference type="NCBIfam" id="TIGR01175">
    <property type="entry name" value="pilM"/>
    <property type="match status" value="1"/>
</dbReference>
<comment type="caution">
    <text evidence="1">The sequence shown here is derived from an EMBL/GenBank/DDBJ whole genome shotgun (WGS) entry which is preliminary data.</text>
</comment>
<evidence type="ECO:0000313" key="2">
    <source>
        <dbReference type="Proteomes" id="UP000779070"/>
    </source>
</evidence>
<dbReference type="Gene3D" id="3.30.420.40">
    <property type="match status" value="1"/>
</dbReference>
<dbReference type="EMBL" id="JAFHLB010000033">
    <property type="protein sequence ID" value="MBN3579937.1"/>
    <property type="molecule type" value="Genomic_DNA"/>
</dbReference>
<dbReference type="InterPro" id="IPR050696">
    <property type="entry name" value="FtsA/MreB"/>
</dbReference>
<dbReference type="PANTHER" id="PTHR32432">
    <property type="entry name" value="CELL DIVISION PROTEIN FTSA-RELATED"/>
    <property type="match status" value="1"/>
</dbReference>
<protein>
    <submittedName>
        <fullName evidence="1">Type IV pilus assembly protein PilM</fullName>
    </submittedName>
</protein>